<accession>A0A0A8ZN55</accession>
<dbReference type="EMBL" id="GBRH01257659">
    <property type="protein sequence ID" value="JAD40236.1"/>
    <property type="molecule type" value="Transcribed_RNA"/>
</dbReference>
<protein>
    <submittedName>
        <fullName evidence="1">Uncharacterized protein</fullName>
    </submittedName>
</protein>
<name>A0A0A8ZN55_ARUDO</name>
<reference evidence="1" key="1">
    <citation type="submission" date="2014-09" db="EMBL/GenBank/DDBJ databases">
        <authorList>
            <person name="Magalhaes I.L.F."/>
            <person name="Oliveira U."/>
            <person name="Santos F.R."/>
            <person name="Vidigal T.H.D.A."/>
            <person name="Brescovit A.D."/>
            <person name="Santos A.J."/>
        </authorList>
    </citation>
    <scope>NUCLEOTIDE SEQUENCE</scope>
    <source>
        <tissue evidence="1">Shoot tissue taken approximately 20 cm above the soil surface</tissue>
    </source>
</reference>
<reference evidence="1" key="2">
    <citation type="journal article" date="2015" name="Data Brief">
        <title>Shoot transcriptome of the giant reed, Arundo donax.</title>
        <authorList>
            <person name="Barrero R.A."/>
            <person name="Guerrero F.D."/>
            <person name="Moolhuijzen P."/>
            <person name="Goolsby J.A."/>
            <person name="Tidwell J."/>
            <person name="Bellgard S.E."/>
            <person name="Bellgard M.I."/>
        </authorList>
    </citation>
    <scope>NUCLEOTIDE SEQUENCE</scope>
    <source>
        <tissue evidence="1">Shoot tissue taken approximately 20 cm above the soil surface</tissue>
    </source>
</reference>
<dbReference type="AlphaFoldDB" id="A0A0A8ZN55"/>
<organism evidence="1">
    <name type="scientific">Arundo donax</name>
    <name type="common">Giant reed</name>
    <name type="synonym">Donax arundinaceus</name>
    <dbReference type="NCBI Taxonomy" id="35708"/>
    <lineage>
        <taxon>Eukaryota</taxon>
        <taxon>Viridiplantae</taxon>
        <taxon>Streptophyta</taxon>
        <taxon>Embryophyta</taxon>
        <taxon>Tracheophyta</taxon>
        <taxon>Spermatophyta</taxon>
        <taxon>Magnoliopsida</taxon>
        <taxon>Liliopsida</taxon>
        <taxon>Poales</taxon>
        <taxon>Poaceae</taxon>
        <taxon>PACMAD clade</taxon>
        <taxon>Arundinoideae</taxon>
        <taxon>Arundineae</taxon>
        <taxon>Arundo</taxon>
    </lineage>
</organism>
<evidence type="ECO:0000313" key="1">
    <source>
        <dbReference type="EMBL" id="JAD40236.1"/>
    </source>
</evidence>
<proteinExistence type="predicted"/>
<sequence length="37" mass="4445">MILETILTLSCAWKIDCYFFKYLMYRSFPCTSLRATD</sequence>